<protein>
    <recommendedName>
        <fullName evidence="2">DUF7704 domain-containing protein</fullName>
    </recommendedName>
</protein>
<evidence type="ECO:0000313" key="3">
    <source>
        <dbReference type="EMBL" id="CAH0000069.1"/>
    </source>
</evidence>
<dbReference type="AlphaFoldDB" id="A0A9N9UV93"/>
<accession>A0A9N9UV93</accession>
<evidence type="ECO:0000313" key="4">
    <source>
        <dbReference type="Proteomes" id="UP000754883"/>
    </source>
</evidence>
<dbReference type="Pfam" id="PF24803">
    <property type="entry name" value="DUF7704"/>
    <property type="match status" value="1"/>
</dbReference>
<dbReference type="PANTHER" id="PTHR37019">
    <property type="entry name" value="CHROMOSOME 1, WHOLE GENOME SHOTGUN SEQUENCE"/>
    <property type="match status" value="1"/>
</dbReference>
<feature type="transmembrane region" description="Helical" evidence="1">
    <location>
        <begin position="123"/>
        <end position="141"/>
    </location>
</feature>
<reference evidence="4" key="1">
    <citation type="submission" date="2019-06" db="EMBL/GenBank/DDBJ databases">
        <authorList>
            <person name="Broberg M."/>
        </authorList>
    </citation>
    <scope>NUCLEOTIDE SEQUENCE [LARGE SCALE GENOMIC DNA]</scope>
</reference>
<dbReference type="OrthoDB" id="3587182at2759"/>
<reference evidence="3 4" key="2">
    <citation type="submission" date="2021-10" db="EMBL/GenBank/DDBJ databases">
        <authorList>
            <person name="Piombo E."/>
        </authorList>
    </citation>
    <scope>NUCLEOTIDE SEQUENCE [LARGE SCALE GENOMIC DNA]</scope>
</reference>
<dbReference type="InterPro" id="IPR056121">
    <property type="entry name" value="DUF7704"/>
</dbReference>
<keyword evidence="1" id="KW-1133">Transmembrane helix</keyword>
<feature type="transmembrane region" description="Helical" evidence="1">
    <location>
        <begin position="84"/>
        <end position="103"/>
    </location>
</feature>
<keyword evidence="4" id="KW-1185">Reference proteome</keyword>
<dbReference type="Proteomes" id="UP000754883">
    <property type="component" value="Unassembled WGS sequence"/>
</dbReference>
<evidence type="ECO:0000259" key="2">
    <source>
        <dbReference type="Pfam" id="PF24803"/>
    </source>
</evidence>
<dbReference type="EMBL" id="CABFNO020001553">
    <property type="protein sequence ID" value="CAH0000069.1"/>
    <property type="molecule type" value="Genomic_DNA"/>
</dbReference>
<sequence length="160" mass="18302">MSSPIPLFYRFIFLWYEPLSAAYGVYLTLATPKVYLGHYFPDNSATWSHEYDFWFGQMAAAFFYVATSQAILFRYTNDIGVWKILNACLVGWDIILLYSYWVASSAQGRDSPLQWLPGEWTKWSLTFGLGLIRAAFVLGICDQGKAKPWVTGTYKLAGKF</sequence>
<comment type="caution">
    <text evidence="3">The sequence shown here is derived from an EMBL/GenBank/DDBJ whole genome shotgun (WGS) entry which is preliminary data.</text>
</comment>
<gene>
    <name evidence="3" type="ORF">CBYS24578_00002911</name>
</gene>
<keyword evidence="1" id="KW-0472">Membrane</keyword>
<dbReference type="PANTHER" id="PTHR37019:SF1">
    <property type="entry name" value="EXPERA DOMAIN-CONTAINING PROTEIN"/>
    <property type="match status" value="1"/>
</dbReference>
<feature type="transmembrane region" description="Helical" evidence="1">
    <location>
        <begin position="7"/>
        <end position="29"/>
    </location>
</feature>
<feature type="transmembrane region" description="Helical" evidence="1">
    <location>
        <begin position="53"/>
        <end position="72"/>
    </location>
</feature>
<organism evidence="3 4">
    <name type="scientific">Clonostachys byssicola</name>
    <dbReference type="NCBI Taxonomy" id="160290"/>
    <lineage>
        <taxon>Eukaryota</taxon>
        <taxon>Fungi</taxon>
        <taxon>Dikarya</taxon>
        <taxon>Ascomycota</taxon>
        <taxon>Pezizomycotina</taxon>
        <taxon>Sordariomycetes</taxon>
        <taxon>Hypocreomycetidae</taxon>
        <taxon>Hypocreales</taxon>
        <taxon>Bionectriaceae</taxon>
        <taxon>Clonostachys</taxon>
    </lineage>
</organism>
<name>A0A9N9UV93_9HYPO</name>
<feature type="domain" description="DUF7704" evidence="2">
    <location>
        <begin position="3"/>
        <end position="141"/>
    </location>
</feature>
<proteinExistence type="predicted"/>
<keyword evidence="1" id="KW-0812">Transmembrane</keyword>
<evidence type="ECO:0000256" key="1">
    <source>
        <dbReference type="SAM" id="Phobius"/>
    </source>
</evidence>